<dbReference type="Proteomes" id="UP000434172">
    <property type="component" value="Unassembled WGS sequence"/>
</dbReference>
<comment type="caution">
    <text evidence="1">The sequence shown here is derived from an EMBL/GenBank/DDBJ whole genome shotgun (WGS) entry which is preliminary data.</text>
</comment>
<sequence>MRETFSALYAYE</sequence>
<accession>A0A8H3W7I7</accession>
<reference evidence="1 2" key="1">
    <citation type="submission" date="2019-12" db="EMBL/GenBank/DDBJ databases">
        <title>A genome sequence resource for the geographically widespread anthracnose pathogen Colletotrichum asianum.</title>
        <authorList>
            <person name="Meng Y."/>
        </authorList>
    </citation>
    <scope>NUCLEOTIDE SEQUENCE [LARGE SCALE GENOMIC DNA]</scope>
    <source>
        <strain evidence="1 2">ICMP 18580</strain>
    </source>
</reference>
<protein>
    <submittedName>
        <fullName evidence="1">Uncharacterized protein</fullName>
    </submittedName>
</protein>
<name>A0A8H3W7I7_9PEZI</name>
<dbReference type="EMBL" id="WOWK01000080">
    <property type="protein sequence ID" value="KAF0320697.1"/>
    <property type="molecule type" value="Genomic_DNA"/>
</dbReference>
<keyword evidence="2" id="KW-1185">Reference proteome</keyword>
<evidence type="ECO:0000313" key="2">
    <source>
        <dbReference type="Proteomes" id="UP000434172"/>
    </source>
</evidence>
<organism evidence="1 2">
    <name type="scientific">Colletotrichum asianum</name>
    <dbReference type="NCBI Taxonomy" id="702518"/>
    <lineage>
        <taxon>Eukaryota</taxon>
        <taxon>Fungi</taxon>
        <taxon>Dikarya</taxon>
        <taxon>Ascomycota</taxon>
        <taxon>Pezizomycotina</taxon>
        <taxon>Sordariomycetes</taxon>
        <taxon>Hypocreomycetidae</taxon>
        <taxon>Glomerellales</taxon>
        <taxon>Glomerellaceae</taxon>
        <taxon>Colletotrichum</taxon>
        <taxon>Colletotrichum gloeosporioides species complex</taxon>
    </lineage>
</organism>
<gene>
    <name evidence="1" type="ORF">GQ607_012094</name>
</gene>
<proteinExistence type="predicted"/>
<evidence type="ECO:0000313" key="1">
    <source>
        <dbReference type="EMBL" id="KAF0320697.1"/>
    </source>
</evidence>